<dbReference type="EMBL" id="CP013188">
    <property type="protein sequence ID" value="ALO43887.1"/>
    <property type="molecule type" value="Genomic_DNA"/>
</dbReference>
<dbReference type="STRING" id="161398.PP2015_3412"/>
<feature type="signal peptide" evidence="1">
    <location>
        <begin position="1"/>
        <end position="21"/>
    </location>
</feature>
<dbReference type="Proteomes" id="UP000061457">
    <property type="component" value="Chromosome II"/>
</dbReference>
<accession>A0A0S2K7D5</accession>
<keyword evidence="1" id="KW-0732">Signal</keyword>
<keyword evidence="3" id="KW-1185">Reference proteome</keyword>
<dbReference type="InterPro" id="IPR029058">
    <property type="entry name" value="AB_hydrolase_fold"/>
</dbReference>
<dbReference type="Pfam" id="PF03096">
    <property type="entry name" value="Ndr"/>
    <property type="match status" value="1"/>
</dbReference>
<feature type="chain" id="PRO_5006601161" evidence="1">
    <location>
        <begin position="22"/>
        <end position="269"/>
    </location>
</feature>
<sequence>MKPILTSLIVTSLMTSLSTFAKQTCIDIENEVWSNNQCTKIETYKSTQLTSSPALAIILHGDAHNYQPAEQYRIAQKLASQQKNVVAVGMLRPGYTDDWGRTSDGRLGDTVGDNYDDETIKQIALAIQALKQQHNASKVVVLGHYGGATILGRLLGIYPNLVDSAVLASCNCNINAWRATLYERLKLDVLKDDLKTKTPMELAKQVSDKTTISLIVGKDDERTGPRYSREYYDSLKQHGKQVSLQLIDGNHYIFNNDIVLNTVSNALKL</sequence>
<gene>
    <name evidence="2" type="ORF">PP2015_3412</name>
</gene>
<dbReference type="InterPro" id="IPR004142">
    <property type="entry name" value="NDRG"/>
</dbReference>
<dbReference type="RefSeq" id="WP_058031715.1">
    <property type="nucleotide sequence ID" value="NZ_CP013188.1"/>
</dbReference>
<dbReference type="SUPFAM" id="SSF53474">
    <property type="entry name" value="alpha/beta-Hydrolases"/>
    <property type="match status" value="1"/>
</dbReference>
<name>A0A0S2K7D5_9GAMM</name>
<reference evidence="2 3" key="1">
    <citation type="submission" date="2015-11" db="EMBL/GenBank/DDBJ databases">
        <authorList>
            <person name="Zhang Y."/>
            <person name="Guo Z."/>
        </authorList>
    </citation>
    <scope>NUCLEOTIDE SEQUENCE [LARGE SCALE GENOMIC DNA]</scope>
    <source>
        <strain evidence="2 3">KCTC 12086</strain>
    </source>
</reference>
<evidence type="ECO:0000313" key="3">
    <source>
        <dbReference type="Proteomes" id="UP000061457"/>
    </source>
</evidence>
<organism evidence="2 3">
    <name type="scientific">Pseudoalteromonas phenolica</name>
    <dbReference type="NCBI Taxonomy" id="161398"/>
    <lineage>
        <taxon>Bacteria</taxon>
        <taxon>Pseudomonadati</taxon>
        <taxon>Pseudomonadota</taxon>
        <taxon>Gammaproteobacteria</taxon>
        <taxon>Alteromonadales</taxon>
        <taxon>Pseudoalteromonadaceae</taxon>
        <taxon>Pseudoalteromonas</taxon>
    </lineage>
</organism>
<proteinExistence type="predicted"/>
<evidence type="ECO:0000256" key="1">
    <source>
        <dbReference type="SAM" id="SignalP"/>
    </source>
</evidence>
<dbReference type="Gene3D" id="3.40.50.1820">
    <property type="entry name" value="alpha/beta hydrolase"/>
    <property type="match status" value="1"/>
</dbReference>
<protein>
    <submittedName>
        <fullName evidence="2">Prolyl oligopeptidase family</fullName>
    </submittedName>
</protein>
<dbReference type="PATRIC" id="fig|161398.10.peg.3476"/>
<dbReference type="KEGG" id="pphe:PP2015_3412"/>
<dbReference type="AlphaFoldDB" id="A0A0S2K7D5"/>
<evidence type="ECO:0000313" key="2">
    <source>
        <dbReference type="EMBL" id="ALO43887.1"/>
    </source>
</evidence>